<dbReference type="RefSeq" id="WP_311559357.1">
    <property type="nucleotide sequence ID" value="NZ_JAVREJ010000022.1"/>
</dbReference>
<dbReference type="Pfam" id="PF19457">
    <property type="entry name" value="DUF5994"/>
    <property type="match status" value="1"/>
</dbReference>
<gene>
    <name evidence="1" type="ORF">RM445_25360</name>
</gene>
<accession>A0ABU2NIK2</accession>
<sequence>MAVPTASSRFAAVCAHGPTTGWVDGGWWPRSRDLAAELPGLQRPRHRHSARSRRGE</sequence>
<organism evidence="1 2">
    <name type="scientific">Pseudonocardia charpentierae</name>
    <dbReference type="NCBI Taxonomy" id="3075545"/>
    <lineage>
        <taxon>Bacteria</taxon>
        <taxon>Bacillati</taxon>
        <taxon>Actinomycetota</taxon>
        <taxon>Actinomycetes</taxon>
        <taxon>Pseudonocardiales</taxon>
        <taxon>Pseudonocardiaceae</taxon>
        <taxon>Pseudonocardia</taxon>
    </lineage>
</organism>
<evidence type="ECO:0000313" key="2">
    <source>
        <dbReference type="Proteomes" id="UP001183202"/>
    </source>
</evidence>
<keyword evidence="2" id="KW-1185">Reference proteome</keyword>
<dbReference type="EMBL" id="JAVREJ010000022">
    <property type="protein sequence ID" value="MDT0352853.1"/>
    <property type="molecule type" value="Genomic_DNA"/>
</dbReference>
<protein>
    <submittedName>
        <fullName evidence="1">DUF5994 family protein</fullName>
    </submittedName>
</protein>
<dbReference type="Proteomes" id="UP001183202">
    <property type="component" value="Unassembled WGS sequence"/>
</dbReference>
<reference evidence="2" key="1">
    <citation type="submission" date="2023-07" db="EMBL/GenBank/DDBJ databases">
        <title>30 novel species of actinomycetes from the DSMZ collection.</title>
        <authorList>
            <person name="Nouioui I."/>
        </authorList>
    </citation>
    <scope>NUCLEOTIDE SEQUENCE [LARGE SCALE GENOMIC DNA]</scope>
    <source>
        <strain evidence="2">DSM 45834</strain>
    </source>
</reference>
<comment type="caution">
    <text evidence="1">The sequence shown here is derived from an EMBL/GenBank/DDBJ whole genome shotgun (WGS) entry which is preliminary data.</text>
</comment>
<proteinExistence type="predicted"/>
<evidence type="ECO:0000313" key="1">
    <source>
        <dbReference type="EMBL" id="MDT0352853.1"/>
    </source>
</evidence>
<dbReference type="InterPro" id="IPR046036">
    <property type="entry name" value="DUF5994"/>
</dbReference>
<name>A0ABU2NIK2_9PSEU</name>